<keyword evidence="3" id="KW-0813">Transport</keyword>
<organism evidence="7 8">
    <name type="scientific">Caenorhabditis angaria</name>
    <dbReference type="NCBI Taxonomy" id="860376"/>
    <lineage>
        <taxon>Eukaryota</taxon>
        <taxon>Metazoa</taxon>
        <taxon>Ecdysozoa</taxon>
        <taxon>Nematoda</taxon>
        <taxon>Chromadorea</taxon>
        <taxon>Rhabditida</taxon>
        <taxon>Rhabditina</taxon>
        <taxon>Rhabditomorpha</taxon>
        <taxon>Rhabditoidea</taxon>
        <taxon>Rhabditidae</taxon>
        <taxon>Peloderinae</taxon>
        <taxon>Caenorhabditis</taxon>
    </lineage>
</organism>
<comment type="caution">
    <text evidence="7">The sequence shown here is derived from an EMBL/GenBank/DDBJ whole genome shotgun (WGS) entry which is preliminary data.</text>
</comment>
<dbReference type="GO" id="GO:0000972">
    <property type="term" value="P:transcription-dependent tethering of RNA polymerase II gene DNA at nuclear periphery"/>
    <property type="evidence" value="ECO:0007669"/>
    <property type="project" value="TreeGrafter"/>
</dbReference>
<evidence type="ECO:0000256" key="3">
    <source>
        <dbReference type="ARBA" id="ARBA00022448"/>
    </source>
</evidence>
<dbReference type="InterPro" id="IPR042537">
    <property type="entry name" value="Nucleoporin_Nup155_C_2"/>
</dbReference>
<evidence type="ECO:0000313" key="8">
    <source>
        <dbReference type="Proteomes" id="UP001152747"/>
    </source>
</evidence>
<dbReference type="GO" id="GO:0044611">
    <property type="term" value="C:nuclear pore inner ring"/>
    <property type="evidence" value="ECO:0007669"/>
    <property type="project" value="TreeGrafter"/>
</dbReference>
<evidence type="ECO:0000313" key="7">
    <source>
        <dbReference type="EMBL" id="CAI5449360.1"/>
    </source>
</evidence>
<evidence type="ECO:0000256" key="4">
    <source>
        <dbReference type="ARBA" id="ARBA00023242"/>
    </source>
</evidence>
<dbReference type="Gene3D" id="1.20.58.1780">
    <property type="match status" value="1"/>
</dbReference>
<keyword evidence="8" id="KW-1185">Reference proteome</keyword>
<sequence>MSASFIESSSVESVESAAAKVAQHIDSMADSSDIFDRLTQSGTTPVSGLGEKFYIKGSPEFVTSRKIPIPGELQIQMNNIHSEFSMGLFTQISRAWVVIDTNLYMWNYETNDDLAYFDSADASIYKVALVNMKPGVFEPQIKYGLIVGTVSDISLYPIFETADSSISIDTNRFFRISLDGAIIHDIVHTNIGRVFYTANDKLFEFHYEKQIGWFGASHKCKSVNQSASILGTLIPLPFFGNTKEVLEQVTVDKSRNILYCLGKLGSIIVFDLGEDGQACQKICSVPASKIAHEAHLLTQFGHDESTFTHITSIKALEAHQSSQLNLVATTVKGVRMYLSVLSRNLNNTGGFMGGYQNTNNAQRAQQQNVVSRYHLQSEVRPQCLRVAHVRFAPGITPTSIYGDGPAGVSVVYADETICAMATADRNVVFAFSNLMYPSSSLFVESATECEVSGHVWEIEAVKNVFVKPRAPPAGVVEKVASHSYYQSQLEDNLRLLVCSNEGIFEFQQITAVDALRDALYNGGVEGKATVQLWQKIGSTEMLILAFRILTSDAPIDERIKSKAEQILYSLKEAPEIVENDRLMADASVWSPNESSIADWTHRMKTPLLSSTPRLQDTLPNVYNSPFSPILNTSIATGATNLRMSPSRRHDALFYYFSRIVSPIWNDTICEVLMGKSLRITFEPDRILFLRNELLKLGRIMDEYRLVPNVDFGGYANNMSDKLNAEATSLERKSLVGLRKLVDSTIETVSLWILANEYNLSAISAGMNPAILPTFASRKLALLVSDGSNLNAELIRAMIKFFLGDEAGTKHLSENLREKCPNLYSEDDACVTYAMEQLESARKLGIGAARRKLVQSAVEMFKQSIGKVVLTQTCQQLIESVGAFEEVVELCLLRANKDDPKQLALLAYKHGRNGADLEMRAAEKKRNDCYKVITDELDKLEEQSTTDVQRDSAMNRDLMINAVIQSEDQLAHAAVFRWLLTKNKTNAILQSKSPHVEFFLLQEINSGRGQKYFDLLWRFYEKSGNYDKAARLLSKLAENDNWQLGLAQRCAYLSHAILCAKSCKDPTITENVDELRDRLEVANIQMRIKEALDVPTPRGQSLVKELDGQILSLTDLLLKYVVPFKLHKIKLALFHCANMYVEEHIFETWEAVLQDEFMTAPNEATLCENLLVTVEQLFAVFGKTKYFPLDFIIRRILEIGSGGINENQRVTLPPNFYPKLCSRIDLADVEFLKMASDEFRTGGDVWWTQNERGQEYITKVVLRVAKNVVRDLESVPAVNRRSISRDCLTHILPFIRRSCDVSSSTNLQTLGSELTSIQHRLSEFSN</sequence>
<dbReference type="InterPro" id="IPR014908">
    <property type="entry name" value="Nucleoporin_Nup133/Nup155_N"/>
</dbReference>
<dbReference type="GO" id="GO:0036228">
    <property type="term" value="P:protein localization to nuclear inner membrane"/>
    <property type="evidence" value="ECO:0007669"/>
    <property type="project" value="TreeGrafter"/>
</dbReference>
<dbReference type="InterPro" id="IPR042538">
    <property type="entry name" value="Nucleoporin_Nup155_C_3"/>
</dbReference>
<dbReference type="Pfam" id="PF03177">
    <property type="entry name" value="Nucleoporin_C"/>
    <property type="match status" value="1"/>
</dbReference>
<dbReference type="Proteomes" id="UP001152747">
    <property type="component" value="Unassembled WGS sequence"/>
</dbReference>
<dbReference type="FunFam" id="1.20.120.1880:FF:000009">
    <property type="entry name" value="Nuclear Pore complex Protein"/>
    <property type="match status" value="1"/>
</dbReference>
<evidence type="ECO:0000259" key="6">
    <source>
        <dbReference type="Pfam" id="PF08801"/>
    </source>
</evidence>
<dbReference type="OrthoDB" id="338970at2759"/>
<accession>A0A9P1IP57</accession>
<evidence type="ECO:0000256" key="2">
    <source>
        <dbReference type="ARBA" id="ARBA00007373"/>
    </source>
</evidence>
<dbReference type="PANTHER" id="PTHR10350">
    <property type="entry name" value="NUCLEAR PORE COMPLEX PROTEIN NUP155"/>
    <property type="match status" value="1"/>
</dbReference>
<name>A0A9P1IP57_9PELO</name>
<dbReference type="InterPro" id="IPR007187">
    <property type="entry name" value="Nucleoporin_Nup133/Nup155_C"/>
</dbReference>
<feature type="domain" description="Nucleoporin Nup133/Nup155-like C-terminal" evidence="5">
    <location>
        <begin position="646"/>
        <end position="1197"/>
    </location>
</feature>
<dbReference type="InterPro" id="IPR042533">
    <property type="entry name" value="Nucleoporin_Nup155_C_1"/>
</dbReference>
<dbReference type="Gene3D" id="1.25.40.440">
    <property type="entry name" value="Nucleoporin, helical domain, central subdomain"/>
    <property type="match status" value="1"/>
</dbReference>
<gene>
    <name evidence="7" type="ORF">CAMP_LOCUS11997</name>
</gene>
<comment type="similarity">
    <text evidence="2">Belongs to the non-repetitive/WGA-negative nucleoporin family.</text>
</comment>
<reference evidence="7" key="1">
    <citation type="submission" date="2022-11" db="EMBL/GenBank/DDBJ databases">
        <authorList>
            <person name="Kikuchi T."/>
        </authorList>
    </citation>
    <scope>NUCLEOTIDE SEQUENCE</scope>
    <source>
        <strain evidence="7">PS1010</strain>
    </source>
</reference>
<dbReference type="PANTHER" id="PTHR10350:SF6">
    <property type="entry name" value="NUCLEAR PORE COMPLEX PROTEIN NUP155"/>
    <property type="match status" value="1"/>
</dbReference>
<protein>
    <recommendedName>
        <fullName evidence="9">Nucleoporin Nup133/Nup155-like N-terminal domain-containing protein</fullName>
    </recommendedName>
</protein>
<dbReference type="FunFam" id="1.25.40.440:FF:000001">
    <property type="entry name" value="Nuclear pore complex subunit"/>
    <property type="match status" value="1"/>
</dbReference>
<dbReference type="Gene3D" id="1.25.40.450">
    <property type="entry name" value="Nucleoporin, helical domain, N-terminal subdomain"/>
    <property type="match status" value="1"/>
</dbReference>
<dbReference type="Pfam" id="PF08801">
    <property type="entry name" value="Nucleoporin_N"/>
    <property type="match status" value="1"/>
</dbReference>
<dbReference type="InterPro" id="IPR004870">
    <property type="entry name" value="Nucleoporin_Nup155"/>
</dbReference>
<evidence type="ECO:0000256" key="1">
    <source>
        <dbReference type="ARBA" id="ARBA00004123"/>
    </source>
</evidence>
<dbReference type="GO" id="GO:0006405">
    <property type="term" value="P:RNA export from nucleus"/>
    <property type="evidence" value="ECO:0007669"/>
    <property type="project" value="TreeGrafter"/>
</dbReference>
<feature type="domain" description="Nucleoporin Nup133/Nup155-like N-terminal" evidence="6">
    <location>
        <begin position="59"/>
        <end position="503"/>
    </location>
</feature>
<evidence type="ECO:0008006" key="9">
    <source>
        <dbReference type="Google" id="ProtNLM"/>
    </source>
</evidence>
<evidence type="ECO:0000259" key="5">
    <source>
        <dbReference type="Pfam" id="PF03177"/>
    </source>
</evidence>
<dbReference type="EMBL" id="CANHGI010000004">
    <property type="protein sequence ID" value="CAI5449360.1"/>
    <property type="molecule type" value="Genomic_DNA"/>
</dbReference>
<proteinExistence type="inferred from homology"/>
<keyword evidence="4" id="KW-0539">Nucleus</keyword>
<dbReference type="Gene3D" id="1.20.120.1880">
    <property type="entry name" value="Nucleoporin, helical C-terminal domain"/>
    <property type="match status" value="1"/>
</dbReference>
<dbReference type="GO" id="GO:0017056">
    <property type="term" value="F:structural constituent of nuclear pore"/>
    <property type="evidence" value="ECO:0007669"/>
    <property type="project" value="InterPro"/>
</dbReference>
<comment type="subcellular location">
    <subcellularLocation>
        <location evidence="1">Nucleus</location>
    </subcellularLocation>
</comment>
<dbReference type="GO" id="GO:0006606">
    <property type="term" value="P:protein import into nucleus"/>
    <property type="evidence" value="ECO:0007669"/>
    <property type="project" value="TreeGrafter"/>
</dbReference>